<dbReference type="Proteomes" id="UP000283254">
    <property type="component" value="Unassembled WGS sequence"/>
</dbReference>
<keyword evidence="2" id="KW-1133">Transmembrane helix</keyword>
<feature type="region of interest" description="Disordered" evidence="1">
    <location>
        <begin position="174"/>
        <end position="220"/>
    </location>
</feature>
<sequence>MRYMDFSSWQGAMTTIIGLAVFTLLGVGIRILMMQTIQQRRERMNRQINERLKTLIAAYRTLGGSFTGQLTVDPTHLRDLRDLRERAGSGDEGESDGIASSDRSRRIRDAVEAALADILLLGTEEHCRLAAQAAADLAAGRPIHTAELVVSLRTFIRAALDLDPMPDEVMIPLQGPTRTQGGGRAKGEAGGGGNRGGGGMDGGGGGGMPIPAGLGHKDSV</sequence>
<keyword evidence="2" id="KW-0472">Membrane</keyword>
<feature type="region of interest" description="Disordered" evidence="1">
    <location>
        <begin position="84"/>
        <end position="103"/>
    </location>
</feature>
<dbReference type="AlphaFoldDB" id="A0A422QNZ2"/>
<evidence type="ECO:0000256" key="2">
    <source>
        <dbReference type="SAM" id="Phobius"/>
    </source>
</evidence>
<accession>A0A422QNZ2</accession>
<evidence type="ECO:0000256" key="1">
    <source>
        <dbReference type="SAM" id="MobiDB-lite"/>
    </source>
</evidence>
<dbReference type="EMBL" id="JSAB01000049">
    <property type="protein sequence ID" value="RNF31708.1"/>
    <property type="molecule type" value="Genomic_DNA"/>
</dbReference>
<gene>
    <name evidence="3" type="ORF">NM04_05470</name>
</gene>
<protein>
    <submittedName>
        <fullName evidence="3">Uncharacterized protein</fullName>
    </submittedName>
</protein>
<feature type="transmembrane region" description="Helical" evidence="2">
    <location>
        <begin position="12"/>
        <end position="33"/>
    </location>
</feature>
<keyword evidence="2" id="KW-0812">Transmembrane</keyword>
<proteinExistence type="predicted"/>
<comment type="caution">
    <text evidence="3">The sequence shown here is derived from an EMBL/GenBank/DDBJ whole genome shotgun (WGS) entry which is preliminary data.</text>
</comment>
<evidence type="ECO:0000313" key="3">
    <source>
        <dbReference type="EMBL" id="RNF31708.1"/>
    </source>
</evidence>
<name>A0A422QNZ2_9BURK</name>
<dbReference type="RefSeq" id="WP_123068534.1">
    <property type="nucleotide sequence ID" value="NZ_JSAB01000049.1"/>
</dbReference>
<feature type="compositionally biased region" description="Gly residues" evidence="1">
    <location>
        <begin position="180"/>
        <end position="208"/>
    </location>
</feature>
<reference evidence="3" key="1">
    <citation type="submission" date="2014-10" db="EMBL/GenBank/DDBJ databases">
        <title>Massilia sp. genome.</title>
        <authorList>
            <person name="Xu B."/>
            <person name="Dai L."/>
            <person name="Huang Z."/>
        </authorList>
    </citation>
    <scope>NUCLEOTIDE SEQUENCE [LARGE SCALE GENOMIC DNA]</scope>
    <source>
        <strain evidence="3">CFS-1</strain>
    </source>
</reference>
<organism evidence="3 4">
    <name type="scientific">Massilia aurea</name>
    <dbReference type="NCBI Taxonomy" id="373040"/>
    <lineage>
        <taxon>Bacteria</taxon>
        <taxon>Pseudomonadati</taxon>
        <taxon>Pseudomonadota</taxon>
        <taxon>Betaproteobacteria</taxon>
        <taxon>Burkholderiales</taxon>
        <taxon>Oxalobacteraceae</taxon>
        <taxon>Telluria group</taxon>
        <taxon>Massilia</taxon>
    </lineage>
</organism>
<evidence type="ECO:0000313" key="4">
    <source>
        <dbReference type="Proteomes" id="UP000283254"/>
    </source>
</evidence>
<keyword evidence="4" id="KW-1185">Reference proteome</keyword>